<dbReference type="AlphaFoldDB" id="A0A1G9PKN1"/>
<dbReference type="InterPro" id="IPR006330">
    <property type="entry name" value="Ado/ade_deaminase"/>
</dbReference>
<dbReference type="EC" id="3.5.4.2" evidence="5"/>
<dbReference type="Pfam" id="PF00962">
    <property type="entry name" value="A_deaminase"/>
    <property type="match status" value="1"/>
</dbReference>
<feature type="binding site" evidence="5">
    <location>
        <position position="33"/>
    </location>
    <ligand>
        <name>Zn(2+)</name>
        <dbReference type="ChEBI" id="CHEBI:29105"/>
        <note>catalytic</note>
    </ligand>
</feature>
<keyword evidence="1 5" id="KW-0479">Metal-binding</keyword>
<dbReference type="Gene3D" id="3.20.20.140">
    <property type="entry name" value="Metal-dependent hydrolases"/>
    <property type="match status" value="1"/>
</dbReference>
<dbReference type="NCBIfam" id="NF006850">
    <property type="entry name" value="PRK09358.1-6"/>
    <property type="match status" value="1"/>
</dbReference>
<dbReference type="InterPro" id="IPR001365">
    <property type="entry name" value="A_deaminase_dom"/>
</dbReference>
<proteinExistence type="inferred from homology"/>
<evidence type="ECO:0000313" key="8">
    <source>
        <dbReference type="Proteomes" id="UP000199440"/>
    </source>
</evidence>
<comment type="similarity">
    <text evidence="5">Belongs to the metallo-dependent hydrolases superfamily. Adenosine and AMP deaminases family. Adenine deaminase type 2 subfamily.</text>
</comment>
<organism evidence="7 8">
    <name type="scientific">Kriegella aquimaris</name>
    <dbReference type="NCBI Taxonomy" id="192904"/>
    <lineage>
        <taxon>Bacteria</taxon>
        <taxon>Pseudomonadati</taxon>
        <taxon>Bacteroidota</taxon>
        <taxon>Flavobacteriia</taxon>
        <taxon>Flavobacteriales</taxon>
        <taxon>Flavobacteriaceae</taxon>
        <taxon>Kriegella</taxon>
    </lineage>
</organism>
<dbReference type="PANTHER" id="PTHR43114:SF6">
    <property type="entry name" value="ADENINE DEAMINASE"/>
    <property type="match status" value="1"/>
</dbReference>
<reference evidence="7 8" key="1">
    <citation type="submission" date="2016-10" db="EMBL/GenBank/DDBJ databases">
        <authorList>
            <person name="de Groot N.N."/>
        </authorList>
    </citation>
    <scope>NUCLEOTIDE SEQUENCE [LARGE SCALE GENOMIC DNA]</scope>
    <source>
        <strain evidence="7 8">DSM 19886</strain>
    </source>
</reference>
<comment type="cofactor">
    <cofactor evidence="5">
        <name>Zn(2+)</name>
        <dbReference type="ChEBI" id="CHEBI:29105"/>
    </cofactor>
    <text evidence="5">Binds 1 zinc ion per subunit.</text>
</comment>
<feature type="site" description="Important for catalytic activity" evidence="5">
    <location>
        <position position="237"/>
    </location>
</feature>
<keyword evidence="4 5" id="KW-0546">Nucleotide metabolism</keyword>
<dbReference type="Proteomes" id="UP000199440">
    <property type="component" value="Unassembled WGS sequence"/>
</dbReference>
<dbReference type="GO" id="GO:0043103">
    <property type="term" value="P:hypoxanthine salvage"/>
    <property type="evidence" value="ECO:0007669"/>
    <property type="project" value="UniProtKB-UniRule"/>
</dbReference>
<feature type="binding site" evidence="5">
    <location>
        <position position="35"/>
    </location>
    <ligand>
        <name>Zn(2+)</name>
        <dbReference type="ChEBI" id="CHEBI:29105"/>
        <note>catalytic</note>
    </ligand>
</feature>
<dbReference type="GO" id="GO:0009117">
    <property type="term" value="P:nucleotide metabolic process"/>
    <property type="evidence" value="ECO:0007669"/>
    <property type="project" value="UniProtKB-KW"/>
</dbReference>
<evidence type="ECO:0000313" key="7">
    <source>
        <dbReference type="EMBL" id="SDL99386.1"/>
    </source>
</evidence>
<dbReference type="STRING" id="192904.SAMN04488514_10448"/>
<keyword evidence="8" id="KW-1185">Reference proteome</keyword>
<dbReference type="InterPro" id="IPR028892">
    <property type="entry name" value="ADE"/>
</dbReference>
<feature type="binding site" evidence="5">
    <location>
        <position position="295"/>
    </location>
    <ligand>
        <name>substrate</name>
    </ligand>
</feature>
<keyword evidence="2 5" id="KW-0378">Hydrolase</keyword>
<evidence type="ECO:0000256" key="1">
    <source>
        <dbReference type="ARBA" id="ARBA00022723"/>
    </source>
</evidence>
<keyword evidence="3 5" id="KW-0862">Zinc</keyword>
<evidence type="ECO:0000256" key="5">
    <source>
        <dbReference type="HAMAP-Rule" id="MF_01962"/>
    </source>
</evidence>
<evidence type="ECO:0000256" key="2">
    <source>
        <dbReference type="ARBA" id="ARBA00022801"/>
    </source>
</evidence>
<dbReference type="HAMAP" id="MF_01962">
    <property type="entry name" value="Adenine_deaminase"/>
    <property type="match status" value="1"/>
</dbReference>
<dbReference type="GO" id="GO:0000034">
    <property type="term" value="F:adenine deaminase activity"/>
    <property type="evidence" value="ECO:0007669"/>
    <property type="project" value="UniProtKB-UniRule"/>
</dbReference>
<dbReference type="EMBL" id="FNGV01000004">
    <property type="protein sequence ID" value="SDL99386.1"/>
    <property type="molecule type" value="Genomic_DNA"/>
</dbReference>
<feature type="active site" description="Proton donor" evidence="5">
    <location>
        <position position="216"/>
    </location>
</feature>
<evidence type="ECO:0000256" key="3">
    <source>
        <dbReference type="ARBA" id="ARBA00022833"/>
    </source>
</evidence>
<name>A0A1G9PKN1_9FLAO</name>
<dbReference type="GO" id="GO:0005829">
    <property type="term" value="C:cytosol"/>
    <property type="evidence" value="ECO:0007669"/>
    <property type="project" value="TreeGrafter"/>
</dbReference>
<feature type="binding site" evidence="5">
    <location>
        <position position="213"/>
    </location>
    <ligand>
        <name>Zn(2+)</name>
        <dbReference type="ChEBI" id="CHEBI:29105"/>
        <note>catalytic</note>
    </ligand>
</feature>
<evidence type="ECO:0000259" key="6">
    <source>
        <dbReference type="Pfam" id="PF00962"/>
    </source>
</evidence>
<accession>A0A1G9PKN1</accession>
<evidence type="ECO:0000256" key="4">
    <source>
        <dbReference type="ARBA" id="ARBA00023080"/>
    </source>
</evidence>
<dbReference type="PANTHER" id="PTHR43114">
    <property type="entry name" value="ADENINE DEAMINASE"/>
    <property type="match status" value="1"/>
</dbReference>
<feature type="domain" description="Adenosine deaminase" evidence="6">
    <location>
        <begin position="28"/>
        <end position="348"/>
    </location>
</feature>
<feature type="binding site" evidence="5">
    <location>
        <position position="294"/>
    </location>
    <ligand>
        <name>Zn(2+)</name>
        <dbReference type="ChEBI" id="CHEBI:29105"/>
        <note>catalytic</note>
    </ligand>
</feature>
<comment type="function">
    <text evidence="5">Catalyzes the hydrolytic deamination of adenine to hypoxanthine. Plays an important role in the purine salvage pathway and in nitrogen catabolism.</text>
</comment>
<dbReference type="CDD" id="cd01320">
    <property type="entry name" value="ADA"/>
    <property type="match status" value="1"/>
</dbReference>
<dbReference type="GO" id="GO:0008270">
    <property type="term" value="F:zinc ion binding"/>
    <property type="evidence" value="ECO:0007669"/>
    <property type="project" value="UniProtKB-UniRule"/>
</dbReference>
<dbReference type="FunFam" id="3.20.20.140:FF:000039">
    <property type="entry name" value="Adenine deaminase"/>
    <property type="match status" value="1"/>
</dbReference>
<sequence length="353" mass="40521">MAALPFIKFKEHSRMKDISIEKFIAGIPKAELHLHIEGTFEPELMFTIARRNNLKINYSNVDALKKAYRFNNLQEFLDIYYAGASVLIHEQDFYDLTWAYITKVNEQNVKHVEIFFDPQTHTNRGISFDVVINGIQRALIDGQRKLGISFRLIMCFLRHLDESSAFKTLEQALPYKKWISGVGLDSSEVGNPPSKFQKVFEKAIEEGFLTVAHAGEEGPSSYIWEAIDLLKVIRVDHGNRCLDDDILVKKLANLQIPLTLCPLSNLELKVVPDLKEHPLVKMMERNLLVTINSDDPAYFGGYMNENYLAVAQALHLSKKQIVQLAKNSFEASWLSKPEKQKIMLQIEEYFQNN</sequence>
<gene>
    <name evidence="7" type="ORF">SAMN04488514_10448</name>
</gene>
<dbReference type="GO" id="GO:0006146">
    <property type="term" value="P:adenine catabolic process"/>
    <property type="evidence" value="ECO:0007669"/>
    <property type="project" value="UniProtKB-UniRule"/>
</dbReference>
<protein>
    <recommendedName>
        <fullName evidence="5">Adenine deaminase</fullName>
        <shortName evidence="5">ADE</shortName>
        <ecNumber evidence="5">3.5.4.2</ecNumber>
    </recommendedName>
    <alternativeName>
        <fullName evidence="5">Adenine aminohydrolase</fullName>
        <shortName evidence="5">AAH</shortName>
    </alternativeName>
</protein>
<dbReference type="NCBIfam" id="TIGR01430">
    <property type="entry name" value="aden_deam"/>
    <property type="match status" value="1"/>
</dbReference>
<dbReference type="SUPFAM" id="SSF51556">
    <property type="entry name" value="Metallo-dependent hydrolases"/>
    <property type="match status" value="1"/>
</dbReference>
<comment type="catalytic activity">
    <reaction evidence="5">
        <text>adenine + H2O + H(+) = hypoxanthine + NH4(+)</text>
        <dbReference type="Rhea" id="RHEA:23688"/>
        <dbReference type="ChEBI" id="CHEBI:15377"/>
        <dbReference type="ChEBI" id="CHEBI:15378"/>
        <dbReference type="ChEBI" id="CHEBI:16708"/>
        <dbReference type="ChEBI" id="CHEBI:17368"/>
        <dbReference type="ChEBI" id="CHEBI:28938"/>
        <dbReference type="EC" id="3.5.4.2"/>
    </reaction>
</comment>
<dbReference type="InterPro" id="IPR032466">
    <property type="entry name" value="Metal_Hydrolase"/>
</dbReference>